<organism evidence="2 3">
    <name type="scientific">Phytophthora lilii</name>
    <dbReference type="NCBI Taxonomy" id="2077276"/>
    <lineage>
        <taxon>Eukaryota</taxon>
        <taxon>Sar</taxon>
        <taxon>Stramenopiles</taxon>
        <taxon>Oomycota</taxon>
        <taxon>Peronosporomycetes</taxon>
        <taxon>Peronosporales</taxon>
        <taxon>Peronosporaceae</taxon>
        <taxon>Phytophthora</taxon>
    </lineage>
</organism>
<accession>A0A9W7CNN4</accession>
<evidence type="ECO:0000313" key="2">
    <source>
        <dbReference type="EMBL" id="GMF34720.1"/>
    </source>
</evidence>
<name>A0A9W7CNN4_9STRA</name>
<dbReference type="Proteomes" id="UP001165083">
    <property type="component" value="Unassembled WGS sequence"/>
</dbReference>
<dbReference type="OrthoDB" id="104745at2759"/>
<protein>
    <submittedName>
        <fullName evidence="2">Unnamed protein product</fullName>
    </submittedName>
</protein>
<dbReference type="EMBL" id="BSXW01001211">
    <property type="protein sequence ID" value="GMF34720.1"/>
    <property type="molecule type" value="Genomic_DNA"/>
</dbReference>
<sequence length="439" mass="48910">MLQVAGVAGMDAASMAAMAASIGAHEQPHEEDFHGGGEFTIPDCPIPVETELSSSPTSSDDHYGDEANHRPGDSTAVQGNVKTPQSASRRALQNAMAAKRRMRYLQKVKSERVTLTMQERELSTQLSKLRQVRTEASTEKVDDTLSLRAWRAVAIRQKERRWEAEEQQRRLRQAVITRCELINQMKDLLVQRLLNGPAGCLDALEPGRQRCSPALCKMFIRELDSLHAQTNAVIEDSVDLQLSSSPLTIELMRRWNPTRRLFESADATIIPFDFERACDAMSKLLLANSGENSKCDEIGDPVNTVASTCCFNYSEEFGESGVLVMHAAGRRYVEPNRVVFVLRALTEGQGEFAGLQTHETVWYVLRPSSPGKRSEMVLETYTQLMPVGFDIISETDVRGNAFTEILAKADEDDVSELTQGLRELLIRNDGKMSTEPRCS</sequence>
<proteinExistence type="predicted"/>
<feature type="region of interest" description="Disordered" evidence="1">
    <location>
        <begin position="23"/>
        <end position="92"/>
    </location>
</feature>
<reference evidence="2" key="1">
    <citation type="submission" date="2023-04" db="EMBL/GenBank/DDBJ databases">
        <title>Phytophthora lilii NBRC 32176.</title>
        <authorList>
            <person name="Ichikawa N."/>
            <person name="Sato H."/>
            <person name="Tonouchi N."/>
        </authorList>
    </citation>
    <scope>NUCLEOTIDE SEQUENCE</scope>
    <source>
        <strain evidence="2">NBRC 32176</strain>
    </source>
</reference>
<feature type="compositionally biased region" description="Basic and acidic residues" evidence="1">
    <location>
        <begin position="59"/>
        <end position="72"/>
    </location>
</feature>
<feature type="compositionally biased region" description="Polar residues" evidence="1">
    <location>
        <begin position="75"/>
        <end position="88"/>
    </location>
</feature>
<evidence type="ECO:0000256" key="1">
    <source>
        <dbReference type="SAM" id="MobiDB-lite"/>
    </source>
</evidence>
<comment type="caution">
    <text evidence="2">The sequence shown here is derived from an EMBL/GenBank/DDBJ whole genome shotgun (WGS) entry which is preliminary data.</text>
</comment>
<evidence type="ECO:0000313" key="3">
    <source>
        <dbReference type="Proteomes" id="UP001165083"/>
    </source>
</evidence>
<dbReference type="AlphaFoldDB" id="A0A9W7CNN4"/>
<keyword evidence="3" id="KW-1185">Reference proteome</keyword>
<gene>
    <name evidence="2" type="ORF">Plil01_001478600</name>
</gene>
<feature type="compositionally biased region" description="Basic and acidic residues" evidence="1">
    <location>
        <begin position="26"/>
        <end position="35"/>
    </location>
</feature>